<gene>
    <name evidence="2" type="ORF">GFH30_04140</name>
</gene>
<keyword evidence="1" id="KW-0175">Coiled coil</keyword>
<keyword evidence="3" id="KW-1185">Reference proteome</keyword>
<accession>A0ABX6CYK9</accession>
<evidence type="ECO:0000256" key="1">
    <source>
        <dbReference type="SAM" id="Coils"/>
    </source>
</evidence>
<name>A0ABX6CYK9_9GAMM</name>
<evidence type="ECO:0000313" key="3">
    <source>
        <dbReference type="Proteomes" id="UP000327478"/>
    </source>
</evidence>
<organism evidence="2 3">
    <name type="scientific">Acinetobacter wanghuae</name>
    <dbReference type="NCBI Taxonomy" id="2662362"/>
    <lineage>
        <taxon>Bacteria</taxon>
        <taxon>Pseudomonadati</taxon>
        <taxon>Pseudomonadota</taxon>
        <taxon>Gammaproteobacteria</taxon>
        <taxon>Moraxellales</taxon>
        <taxon>Moraxellaceae</taxon>
        <taxon>Acinetobacter</taxon>
    </lineage>
</organism>
<dbReference type="RefSeq" id="WP_153371038.1">
    <property type="nucleotide sequence ID" value="NZ_CP045650.1"/>
</dbReference>
<evidence type="ECO:0000313" key="2">
    <source>
        <dbReference type="EMBL" id="QGA10638.1"/>
    </source>
</evidence>
<reference evidence="2 3" key="1">
    <citation type="submission" date="2019-10" db="EMBL/GenBank/DDBJ databases">
        <authorList>
            <person name="Dong K."/>
        </authorList>
    </citation>
    <scope>NUCLEOTIDE SEQUENCE [LARGE SCALE GENOMIC DNA]</scope>
    <source>
        <strain evidence="3">dk386</strain>
    </source>
</reference>
<feature type="coiled-coil region" evidence="1">
    <location>
        <begin position="85"/>
        <end position="117"/>
    </location>
</feature>
<protein>
    <submittedName>
        <fullName evidence="2">Uncharacterized protein</fullName>
    </submittedName>
</protein>
<dbReference type="Proteomes" id="UP000327478">
    <property type="component" value="Chromosome"/>
</dbReference>
<sequence length="219" mass="22439">MSRISLRKAKAEAALDNASLTADELQVAADTLVKVVEDAVKAEQVEDAAADISSRRSTALAEAKAALTDAIAKADAALTSELPRLDGAEREAVIAEKAKAEAALDNASLTADELQVAADTLVKVVEDAVKAEQVEDAAEAAAAADKLAAEEAQALAEAKVALTDAIAKADAALTSELPRLDGTEREAVLVEKAKAEAALDNASLTADELQVAADTLVKL</sequence>
<dbReference type="EMBL" id="CP045650">
    <property type="protein sequence ID" value="QGA10638.1"/>
    <property type="molecule type" value="Genomic_DNA"/>
</dbReference>
<proteinExistence type="predicted"/>